<protein>
    <submittedName>
        <fullName evidence="1">Uncharacterized protein</fullName>
    </submittedName>
</protein>
<dbReference type="Proteomes" id="UP000507954">
    <property type="component" value="Unassembled WGS sequence"/>
</dbReference>
<reference evidence="1" key="1">
    <citation type="submission" date="2019-06" db="EMBL/GenBank/DDBJ databases">
        <authorList>
            <person name="Le Quere A."/>
            <person name="Colella S."/>
        </authorList>
    </citation>
    <scope>NUCLEOTIDE SEQUENCE</scope>
    <source>
        <strain evidence="1">EmedicaeMD41</strain>
    </source>
</reference>
<gene>
    <name evidence="1" type="ORF">EMEDMD4_1260009</name>
</gene>
<accession>A0A508WVY7</accession>
<dbReference type="EMBL" id="CABFNB010000031">
    <property type="protein sequence ID" value="VTZ59801.1"/>
    <property type="molecule type" value="Genomic_DNA"/>
</dbReference>
<sequence>MTARRSASRRRRFMQRRAASTVLICSRRSLFDKHGMHRPLNRQSIRFKCEGLELSTSTLAD</sequence>
<organism evidence="1">
    <name type="scientific">Sinorhizobium medicae</name>
    <dbReference type="NCBI Taxonomy" id="110321"/>
    <lineage>
        <taxon>Bacteria</taxon>
        <taxon>Pseudomonadati</taxon>
        <taxon>Pseudomonadota</taxon>
        <taxon>Alphaproteobacteria</taxon>
        <taxon>Hyphomicrobiales</taxon>
        <taxon>Rhizobiaceae</taxon>
        <taxon>Sinorhizobium/Ensifer group</taxon>
        <taxon>Sinorhizobium</taxon>
    </lineage>
</organism>
<dbReference type="AlphaFoldDB" id="A0A508WVY7"/>
<name>A0A508WVY7_9HYPH</name>
<proteinExistence type="predicted"/>
<evidence type="ECO:0000313" key="1">
    <source>
        <dbReference type="EMBL" id="VTZ59801.1"/>
    </source>
</evidence>